<organism evidence="1 2">
    <name type="scientific">Clostridium diolis</name>
    <dbReference type="NCBI Taxonomy" id="223919"/>
    <lineage>
        <taxon>Bacteria</taxon>
        <taxon>Bacillati</taxon>
        <taxon>Bacillota</taxon>
        <taxon>Clostridia</taxon>
        <taxon>Eubacteriales</taxon>
        <taxon>Clostridiaceae</taxon>
        <taxon>Clostridium</taxon>
    </lineage>
</organism>
<evidence type="ECO:0000313" key="2">
    <source>
        <dbReference type="Proteomes" id="UP000325212"/>
    </source>
</evidence>
<dbReference type="AlphaFoldDB" id="A0AAV3VWY4"/>
<gene>
    <name evidence="1" type="ORF">CDIOL_14380</name>
</gene>
<evidence type="ECO:0000313" key="1">
    <source>
        <dbReference type="EMBL" id="GEA30515.1"/>
    </source>
</evidence>
<keyword evidence="2" id="KW-1185">Reference proteome</keyword>
<protein>
    <submittedName>
        <fullName evidence="1">Uncharacterized protein</fullName>
    </submittedName>
</protein>
<name>A0AAV3VWY4_9CLOT</name>
<proteinExistence type="predicted"/>
<dbReference type="EMBL" id="BJLA01000003">
    <property type="protein sequence ID" value="GEA30515.1"/>
    <property type="molecule type" value="Genomic_DNA"/>
</dbReference>
<reference evidence="1 2" key="1">
    <citation type="submission" date="2019-06" db="EMBL/GenBank/DDBJ databases">
        <title>Draft genome sequence of Clostridium diolis DSM 15410.</title>
        <authorList>
            <person name="Kobayashi H."/>
            <person name="Tanizawa Y."/>
            <person name="Tohno M."/>
        </authorList>
    </citation>
    <scope>NUCLEOTIDE SEQUENCE [LARGE SCALE GENOMIC DNA]</scope>
    <source>
        <strain evidence="1 2">DSM 15410</strain>
    </source>
</reference>
<dbReference type="Proteomes" id="UP000325212">
    <property type="component" value="Unassembled WGS sequence"/>
</dbReference>
<sequence length="71" mass="8578">MKNKISILSESLNLNNHIMEEHFKIKKRYESGSLTNVKHSYKITRSIWNMSKNKHIKNHNLIYKHIFIKNI</sequence>
<accession>A0AAV3VWY4</accession>
<comment type="caution">
    <text evidence="1">The sequence shown here is derived from an EMBL/GenBank/DDBJ whole genome shotgun (WGS) entry which is preliminary data.</text>
</comment>